<evidence type="ECO:0000256" key="1">
    <source>
        <dbReference type="ARBA" id="ARBA00004442"/>
    </source>
</evidence>
<dbReference type="PANTHER" id="PTHR30329:SF21">
    <property type="entry name" value="LIPOPROTEIN YIAD-RELATED"/>
    <property type="match status" value="1"/>
</dbReference>
<feature type="chain" id="PRO_5019117615" evidence="6">
    <location>
        <begin position="24"/>
        <end position="277"/>
    </location>
</feature>
<comment type="subcellular location">
    <subcellularLocation>
        <location evidence="1">Cell outer membrane</location>
    </subcellularLocation>
</comment>
<protein>
    <submittedName>
        <fullName evidence="8">Lipoprotein</fullName>
    </submittedName>
</protein>
<keyword evidence="8" id="KW-0449">Lipoprotein</keyword>
<organism evidence="8 9">
    <name type="scientific">Neisseria animaloris</name>
    <dbReference type="NCBI Taxonomy" id="326522"/>
    <lineage>
        <taxon>Bacteria</taxon>
        <taxon>Pseudomonadati</taxon>
        <taxon>Pseudomonadota</taxon>
        <taxon>Betaproteobacteria</taxon>
        <taxon>Neisseriales</taxon>
        <taxon>Neisseriaceae</taxon>
        <taxon>Neisseria</taxon>
    </lineage>
</organism>
<dbReference type="PRINTS" id="PR01021">
    <property type="entry name" value="OMPADOMAIN"/>
</dbReference>
<evidence type="ECO:0000259" key="7">
    <source>
        <dbReference type="PROSITE" id="PS51123"/>
    </source>
</evidence>
<dbReference type="Gene3D" id="3.30.1450.10">
    <property type="match status" value="1"/>
</dbReference>
<dbReference type="InterPro" id="IPR050330">
    <property type="entry name" value="Bact_OuterMem_StrucFunc"/>
</dbReference>
<dbReference type="Proteomes" id="UP000268229">
    <property type="component" value="Chromosome"/>
</dbReference>
<dbReference type="SUPFAM" id="SSF103088">
    <property type="entry name" value="OmpA-like"/>
    <property type="match status" value="1"/>
</dbReference>
<dbReference type="PROSITE" id="PS01068">
    <property type="entry name" value="OMPA_1"/>
    <property type="match status" value="1"/>
</dbReference>
<accession>A0A448UDI6</accession>
<dbReference type="Gene3D" id="3.30.1330.60">
    <property type="entry name" value="OmpA-like domain"/>
    <property type="match status" value="1"/>
</dbReference>
<dbReference type="EMBL" id="LR134516">
    <property type="protein sequence ID" value="VEJ21969.1"/>
    <property type="molecule type" value="Genomic_DNA"/>
</dbReference>
<dbReference type="InterPro" id="IPR006664">
    <property type="entry name" value="OMP_bac"/>
</dbReference>
<evidence type="ECO:0000256" key="5">
    <source>
        <dbReference type="PROSITE-ProRule" id="PRU00473"/>
    </source>
</evidence>
<reference evidence="8 9" key="1">
    <citation type="submission" date="2018-12" db="EMBL/GenBank/DDBJ databases">
        <authorList>
            <consortium name="Pathogen Informatics"/>
        </authorList>
    </citation>
    <scope>NUCLEOTIDE SEQUENCE [LARGE SCALE GENOMIC DNA]</scope>
    <source>
        <strain evidence="8 9">NCTC12227</strain>
    </source>
</reference>
<dbReference type="InterPro" id="IPR036737">
    <property type="entry name" value="OmpA-like_sf"/>
</dbReference>
<dbReference type="InterPro" id="IPR006665">
    <property type="entry name" value="OmpA-like"/>
</dbReference>
<feature type="domain" description="OmpA-like" evidence="7">
    <location>
        <begin position="147"/>
        <end position="275"/>
    </location>
</feature>
<keyword evidence="3 5" id="KW-0472">Membrane</keyword>
<dbReference type="Pfam" id="PF04355">
    <property type="entry name" value="BamE"/>
    <property type="match status" value="1"/>
</dbReference>
<gene>
    <name evidence="8" type="primary">mlp_1</name>
    <name evidence="8" type="ORF">NCTC12227_01736</name>
</gene>
<evidence type="ECO:0000256" key="6">
    <source>
        <dbReference type="SAM" id="SignalP"/>
    </source>
</evidence>
<dbReference type="AlphaFoldDB" id="A0A448UDI6"/>
<dbReference type="PROSITE" id="PS51123">
    <property type="entry name" value="OMPA_2"/>
    <property type="match status" value="1"/>
</dbReference>
<evidence type="ECO:0000256" key="4">
    <source>
        <dbReference type="ARBA" id="ARBA00023237"/>
    </source>
</evidence>
<dbReference type="PROSITE" id="PS51257">
    <property type="entry name" value="PROKAR_LIPOPROTEIN"/>
    <property type="match status" value="1"/>
</dbReference>
<dbReference type="OrthoDB" id="5360144at2"/>
<sequence>MKAKQIIQAGAGLMLLAVLSACATKSIVKRDGTTDNPVFPDVKHISSSFDHKKGSFPTVDELAQVKAGMTKDQFYKLLGRPHFNEGMFNVREWDYVFHFHTQGQGTDNVTTCQFKIIYDRKKIARSFHWKAVDPTDAVCPANGKADASTQQVSWNTDALFAFDKSDEADIHAEGKTKLNEFAAKVKRFDKIKAVRIIGHTDRLGSPVYNRALSERRAETVRRYLISRGVPAGVMSAQGLGDTVPVKQCGNDLPHRALVDCLQPNRRVNIEVDGSGTL</sequence>
<evidence type="ECO:0000313" key="8">
    <source>
        <dbReference type="EMBL" id="VEJ21969.1"/>
    </source>
</evidence>
<dbReference type="InterPro" id="IPR007450">
    <property type="entry name" value="BamE_dom"/>
</dbReference>
<evidence type="ECO:0000256" key="3">
    <source>
        <dbReference type="ARBA" id="ARBA00023136"/>
    </source>
</evidence>
<keyword evidence="2 6" id="KW-0732">Signal</keyword>
<proteinExistence type="predicted"/>
<dbReference type="InterPro" id="IPR006690">
    <property type="entry name" value="OMPA-like_CS"/>
</dbReference>
<dbReference type="STRING" id="326522.BWD08_08880"/>
<dbReference type="GO" id="GO:0009279">
    <property type="term" value="C:cell outer membrane"/>
    <property type="evidence" value="ECO:0007669"/>
    <property type="project" value="UniProtKB-SubCell"/>
</dbReference>
<dbReference type="KEGG" id="nani:NCTC12227_01736"/>
<dbReference type="Pfam" id="PF00691">
    <property type="entry name" value="OmpA"/>
    <property type="match status" value="1"/>
</dbReference>
<dbReference type="CDD" id="cd07185">
    <property type="entry name" value="OmpA_C-like"/>
    <property type="match status" value="1"/>
</dbReference>
<dbReference type="PANTHER" id="PTHR30329">
    <property type="entry name" value="STATOR ELEMENT OF FLAGELLAR MOTOR COMPLEX"/>
    <property type="match status" value="1"/>
</dbReference>
<evidence type="ECO:0000313" key="9">
    <source>
        <dbReference type="Proteomes" id="UP000268229"/>
    </source>
</evidence>
<feature type="signal peptide" evidence="6">
    <location>
        <begin position="1"/>
        <end position="23"/>
    </location>
</feature>
<name>A0A448UDI6_9NEIS</name>
<keyword evidence="4" id="KW-0998">Cell outer membrane</keyword>
<keyword evidence="9" id="KW-1185">Reference proteome</keyword>
<dbReference type="InterPro" id="IPR037873">
    <property type="entry name" value="BamE-like"/>
</dbReference>
<evidence type="ECO:0000256" key="2">
    <source>
        <dbReference type="ARBA" id="ARBA00022729"/>
    </source>
</evidence>